<keyword evidence="2" id="KW-1185">Reference proteome</keyword>
<name>C0QBI5_DESAH</name>
<dbReference type="AlphaFoldDB" id="C0QBI5"/>
<sequence length="148" mass="17803">MSMTNLNEKRFQAAKEKIHLELVNYFTRLNCEQRVWDFMTSIRFQAQGRYFTHLQAKRLISYLSRHYGIRRANINTALAFKAFSDIRDKKNAKILRLKRDCIPDEEFEQQMCELEDLRLEKHLEYWQALELTVLILDHYPGCIKNLTT</sequence>
<evidence type="ECO:0000313" key="1">
    <source>
        <dbReference type="EMBL" id="ACN16987.1"/>
    </source>
</evidence>
<dbReference type="OrthoDB" id="9863948at2"/>
<evidence type="ECO:0000313" key="2">
    <source>
        <dbReference type="Proteomes" id="UP000000442"/>
    </source>
</evidence>
<dbReference type="RefSeq" id="WP_015905730.1">
    <property type="nucleotide sequence ID" value="NC_012108.1"/>
</dbReference>
<dbReference type="eggNOG" id="ENOG50349C0">
    <property type="taxonomic scope" value="Bacteria"/>
</dbReference>
<gene>
    <name evidence="1" type="ordered locus">HRM2_39290</name>
</gene>
<protein>
    <submittedName>
        <fullName evidence="1">Uncharacterized protein</fullName>
    </submittedName>
</protein>
<dbReference type="KEGG" id="dat:HRM2_39290"/>
<dbReference type="EMBL" id="CP001087">
    <property type="protein sequence ID" value="ACN16987.1"/>
    <property type="molecule type" value="Genomic_DNA"/>
</dbReference>
<accession>C0QBI5</accession>
<reference evidence="1 2" key="1">
    <citation type="journal article" date="2009" name="Environ. Microbiol.">
        <title>Genome sequence of Desulfobacterium autotrophicum HRM2, a marine sulfate reducer oxidizing organic carbon completely to carbon dioxide.</title>
        <authorList>
            <person name="Strittmatter A.W."/>
            <person name="Liesegang H."/>
            <person name="Rabus R."/>
            <person name="Decker I."/>
            <person name="Amann J."/>
            <person name="Andres S."/>
            <person name="Henne A."/>
            <person name="Fricke W.F."/>
            <person name="Martinez-Arias R."/>
            <person name="Bartels D."/>
            <person name="Goesmann A."/>
            <person name="Krause L."/>
            <person name="Puehler A."/>
            <person name="Klenk H.P."/>
            <person name="Richter M."/>
            <person name="Schuler M."/>
            <person name="Gloeckner F.O."/>
            <person name="Meyerdierks A."/>
            <person name="Gottschalk G."/>
            <person name="Amann R."/>
        </authorList>
    </citation>
    <scope>NUCLEOTIDE SEQUENCE [LARGE SCALE GENOMIC DNA]</scope>
    <source>
        <strain evidence="2">ATCC 43914 / DSM 3382 / HRM2</strain>
    </source>
</reference>
<organism evidence="1 2">
    <name type="scientific">Desulforapulum autotrophicum (strain ATCC 43914 / DSM 3382 / VKM B-1955 / HRM2)</name>
    <name type="common">Desulfobacterium autotrophicum</name>
    <dbReference type="NCBI Taxonomy" id="177437"/>
    <lineage>
        <taxon>Bacteria</taxon>
        <taxon>Pseudomonadati</taxon>
        <taxon>Thermodesulfobacteriota</taxon>
        <taxon>Desulfobacteria</taxon>
        <taxon>Desulfobacterales</taxon>
        <taxon>Desulfobacteraceae</taxon>
        <taxon>Desulforapulum</taxon>
    </lineage>
</organism>
<proteinExistence type="predicted"/>
<dbReference type="Proteomes" id="UP000000442">
    <property type="component" value="Chromosome"/>
</dbReference>
<dbReference type="HOGENOM" id="CLU_1755873_0_0_7"/>